<organism evidence="2 3">
    <name type="scientific">Streptomyces hygroscopicus</name>
    <dbReference type="NCBI Taxonomy" id="1912"/>
    <lineage>
        <taxon>Bacteria</taxon>
        <taxon>Bacillati</taxon>
        <taxon>Actinomycetota</taxon>
        <taxon>Actinomycetes</taxon>
        <taxon>Kitasatosporales</taxon>
        <taxon>Streptomycetaceae</taxon>
        <taxon>Streptomyces</taxon>
        <taxon>Streptomyces violaceusniger group</taxon>
    </lineage>
</organism>
<keyword evidence="3" id="KW-1185">Reference proteome</keyword>
<evidence type="ECO:0000313" key="2">
    <source>
        <dbReference type="EMBL" id="GHJ26998.1"/>
    </source>
</evidence>
<feature type="compositionally biased region" description="Basic and acidic residues" evidence="1">
    <location>
        <begin position="1"/>
        <end position="21"/>
    </location>
</feature>
<evidence type="ECO:0000256" key="1">
    <source>
        <dbReference type="SAM" id="MobiDB-lite"/>
    </source>
</evidence>
<evidence type="ECO:0000313" key="3">
    <source>
        <dbReference type="Proteomes" id="UP001054854"/>
    </source>
</evidence>
<evidence type="ECO:0008006" key="4">
    <source>
        <dbReference type="Google" id="ProtNLM"/>
    </source>
</evidence>
<sequence>MVGDDHPVRSADYRRGGDHVTDLGLDAVDQDDEQQLDAAGPADFDAFFAEESATRPRQYLTLYGRSYQLPESLPLLFTLQMERVQNSDSADDVRKMLATLFGCDVLDTWADHGMTDRQLGVVLIYSAANIRTPGSCTMARAAELYAQQEAGKAAAPNRAARRTAAKKKGKKGRSSGGRS</sequence>
<dbReference type="EMBL" id="BNEK01000003">
    <property type="protein sequence ID" value="GHJ26998.1"/>
    <property type="molecule type" value="Genomic_DNA"/>
</dbReference>
<proteinExistence type="predicted"/>
<feature type="region of interest" description="Disordered" evidence="1">
    <location>
        <begin position="151"/>
        <end position="179"/>
    </location>
</feature>
<accession>A0ABQ3TUN8</accession>
<feature type="region of interest" description="Disordered" evidence="1">
    <location>
        <begin position="1"/>
        <end position="26"/>
    </location>
</feature>
<name>A0ABQ3TUN8_STRHY</name>
<comment type="caution">
    <text evidence="2">The sequence shown here is derived from an EMBL/GenBank/DDBJ whole genome shotgun (WGS) entry which is preliminary data.</text>
</comment>
<reference evidence="2" key="1">
    <citation type="submission" date="2024-05" db="EMBL/GenBank/DDBJ databases">
        <title>Whole genome shotgun sequence of Streptomyces hygroscopicus NBRC 113678.</title>
        <authorList>
            <person name="Komaki H."/>
            <person name="Tamura T."/>
        </authorList>
    </citation>
    <scope>NUCLEOTIDE SEQUENCE</scope>
    <source>
        <strain evidence="2">N11-34</strain>
    </source>
</reference>
<gene>
    <name evidence="2" type="ORF">TPA0910_14310</name>
</gene>
<feature type="compositionally biased region" description="Basic residues" evidence="1">
    <location>
        <begin position="159"/>
        <end position="173"/>
    </location>
</feature>
<dbReference type="Proteomes" id="UP001054854">
    <property type="component" value="Unassembled WGS sequence"/>
</dbReference>
<protein>
    <recommendedName>
        <fullName evidence="4">Tail assembly chaperone</fullName>
    </recommendedName>
</protein>